<comment type="caution">
    <text evidence="3">The sequence shown here is derived from an EMBL/GenBank/DDBJ whole genome shotgun (WGS) entry which is preliminary data.</text>
</comment>
<dbReference type="AlphaFoldDB" id="A0A953ND29"/>
<name>A0A953ND29_9MOLU</name>
<dbReference type="RefSeq" id="WP_223644400.1">
    <property type="nucleotide sequence ID" value="NZ_JAIQBY010000003.1"/>
</dbReference>
<comment type="similarity">
    <text evidence="1">Belongs to the DprA/Smf family.</text>
</comment>
<evidence type="ECO:0000313" key="4">
    <source>
        <dbReference type="Proteomes" id="UP000772186"/>
    </source>
</evidence>
<dbReference type="InterPro" id="IPR003488">
    <property type="entry name" value="DprA"/>
</dbReference>
<gene>
    <name evidence="3" type="ORF">LAD73_00785</name>
</gene>
<feature type="domain" description="Smf/DprA SLOG" evidence="2">
    <location>
        <begin position="48"/>
        <end position="240"/>
    </location>
</feature>
<dbReference type="PANTHER" id="PTHR43022:SF1">
    <property type="entry name" value="PROTEIN SMF"/>
    <property type="match status" value="1"/>
</dbReference>
<accession>A0A953ND29</accession>
<evidence type="ECO:0000313" key="3">
    <source>
        <dbReference type="EMBL" id="MBZ4195259.1"/>
    </source>
</evidence>
<dbReference type="Pfam" id="PF02481">
    <property type="entry name" value="DNA_processg_A"/>
    <property type="match status" value="1"/>
</dbReference>
<evidence type="ECO:0000259" key="2">
    <source>
        <dbReference type="Pfam" id="PF02481"/>
    </source>
</evidence>
<dbReference type="EMBL" id="JAIQBY010000003">
    <property type="protein sequence ID" value="MBZ4195259.1"/>
    <property type="molecule type" value="Genomic_DNA"/>
</dbReference>
<dbReference type="Proteomes" id="UP000772186">
    <property type="component" value="Unassembled WGS sequence"/>
</dbReference>
<reference evidence="3 4" key="1">
    <citation type="submission" date="2021-09" db="EMBL/GenBank/DDBJ databases">
        <title>WGS of Mycoplasma sp. Zaradi2 strains.</title>
        <authorList>
            <person name="Spergser J."/>
        </authorList>
    </citation>
    <scope>NUCLEOTIDE SEQUENCE [LARGE SCALE GENOMIC DNA]</scope>
    <source>
        <strain evidence="3 4">1331</strain>
    </source>
</reference>
<protein>
    <submittedName>
        <fullName evidence="3">DNA-processing protein DprA</fullName>
    </submittedName>
</protein>
<dbReference type="SUPFAM" id="SSF102405">
    <property type="entry name" value="MCP/YpsA-like"/>
    <property type="match status" value="1"/>
</dbReference>
<keyword evidence="4" id="KW-1185">Reference proteome</keyword>
<sequence>MNDLLIYLSILYTGNNFEIYKALKNGKKIDINLISEEIKKIKQAGVETLTIFDENYPNGLKELKYSPFVIYYKGNIDLLKENMVSLTGDVDSDLTSENIKNTCKILAKKSVLLTNSFKNLDEKIIKEFKKHNAKIIYLLAEGISKKWDEIDKKNELCISIYPPNAHPKLKYFKERNVLNAALSNFLIIFSSKKNSGIINLANCFANMGKEVYCYPSIDYEDGNNFLIKSGANLLTHIGDVSYY</sequence>
<dbReference type="PANTHER" id="PTHR43022">
    <property type="entry name" value="PROTEIN SMF"/>
    <property type="match status" value="1"/>
</dbReference>
<dbReference type="GO" id="GO:0009294">
    <property type="term" value="P:DNA-mediated transformation"/>
    <property type="evidence" value="ECO:0007669"/>
    <property type="project" value="InterPro"/>
</dbReference>
<dbReference type="Gene3D" id="3.40.50.450">
    <property type="match status" value="1"/>
</dbReference>
<organism evidence="3 4">
    <name type="scientific">Mycoplasma tauri</name>
    <dbReference type="NCBI Taxonomy" id="547987"/>
    <lineage>
        <taxon>Bacteria</taxon>
        <taxon>Bacillati</taxon>
        <taxon>Mycoplasmatota</taxon>
        <taxon>Mollicutes</taxon>
        <taxon>Mycoplasmataceae</taxon>
        <taxon>Mycoplasma</taxon>
    </lineage>
</organism>
<proteinExistence type="inferred from homology"/>
<dbReference type="InterPro" id="IPR057666">
    <property type="entry name" value="DrpA_SLOG"/>
</dbReference>
<evidence type="ECO:0000256" key="1">
    <source>
        <dbReference type="ARBA" id="ARBA00006525"/>
    </source>
</evidence>